<dbReference type="InterPro" id="IPR033593">
    <property type="entry name" value="N-RASSF"/>
</dbReference>
<dbReference type="EMBL" id="KB632308">
    <property type="protein sequence ID" value="ERL91921.1"/>
    <property type="molecule type" value="Genomic_DNA"/>
</dbReference>
<feature type="region of interest" description="Disordered" evidence="2">
    <location>
        <begin position="128"/>
        <end position="159"/>
    </location>
</feature>
<dbReference type="InterPro" id="IPR000159">
    <property type="entry name" value="RA_dom"/>
</dbReference>
<dbReference type="PROSITE" id="PS50200">
    <property type="entry name" value="RA"/>
    <property type="match status" value="1"/>
</dbReference>
<reference evidence="4 5" key="1">
    <citation type="journal article" date="2013" name="Genome Biol.">
        <title>Draft genome of the mountain pine beetle, Dendroctonus ponderosae Hopkins, a major forest pest.</title>
        <authorList>
            <person name="Keeling C.I."/>
            <person name="Yuen M.M."/>
            <person name="Liao N.Y."/>
            <person name="Docking T.R."/>
            <person name="Chan S.K."/>
            <person name="Taylor G.A."/>
            <person name="Palmquist D.L."/>
            <person name="Jackman S.D."/>
            <person name="Nguyen A."/>
            <person name="Li M."/>
            <person name="Henderson H."/>
            <person name="Janes J.K."/>
            <person name="Zhao Y."/>
            <person name="Pandoh P."/>
            <person name="Moore R."/>
            <person name="Sperling F.A."/>
            <person name="Huber D.P."/>
            <person name="Birol I."/>
            <person name="Jones S.J."/>
            <person name="Bohlmann J."/>
        </authorList>
    </citation>
    <scope>NUCLEOTIDE SEQUENCE</scope>
</reference>
<dbReference type="InterPro" id="IPR048945">
    <property type="entry name" value="RASSF8/10_RA"/>
</dbReference>
<organism evidence="4 5">
    <name type="scientific">Dendroctonus ponderosae</name>
    <name type="common">Mountain pine beetle</name>
    <dbReference type="NCBI Taxonomy" id="77166"/>
    <lineage>
        <taxon>Eukaryota</taxon>
        <taxon>Metazoa</taxon>
        <taxon>Ecdysozoa</taxon>
        <taxon>Arthropoda</taxon>
        <taxon>Hexapoda</taxon>
        <taxon>Insecta</taxon>
        <taxon>Pterygota</taxon>
        <taxon>Neoptera</taxon>
        <taxon>Endopterygota</taxon>
        <taxon>Coleoptera</taxon>
        <taxon>Polyphaga</taxon>
        <taxon>Cucujiformia</taxon>
        <taxon>Curculionidae</taxon>
        <taxon>Scolytinae</taxon>
        <taxon>Dendroctonus</taxon>
    </lineage>
</organism>
<dbReference type="PANTHER" id="PTHR15286">
    <property type="entry name" value="RAS-ASSOCIATING DOMAIN CONTAINING PROTEIN"/>
    <property type="match status" value="1"/>
</dbReference>
<dbReference type="SUPFAM" id="SSF54236">
    <property type="entry name" value="Ubiquitin-like"/>
    <property type="match status" value="1"/>
</dbReference>
<dbReference type="STRING" id="77166.U4UP46"/>
<sequence>MELKVWVEGIQRIVCGVTENTTCQQPVVSRFTLDLLFQDVVFALAHATGKSGRFTLIERWRNNERQLAPHENPMKILLKWGEYSNDVQFILQRSDSSKPPNKPKPHNSVAQPPYTDILKDSQSRAFETSHKVAPSYKDPPAPPPYRDPPPPSSNVNNDKFKKNIFPFDAEIVFWESKEREKQLQLDFIAQEMANISSQTKNNKDQDLAYVEDESEIVKQQEKTLKSEITLLRSKLANCETELLQCKNKIRLLMDELQLEQRMSSKKHETRKQVERSILMELERIQKDIELAKQSTDMHHLTAEDLKKEVAQLEVCIIEKKKQVEQLVQEMKEANLQSLSIAPPEDIRQILEGPTKGTTRKMIGSPRQLENAVPTSKNPHGVWV</sequence>
<dbReference type="InterPro" id="IPR029071">
    <property type="entry name" value="Ubiquitin-like_domsf"/>
</dbReference>
<protein>
    <recommendedName>
        <fullName evidence="3">Ras-associating domain-containing protein</fullName>
    </recommendedName>
</protein>
<feature type="region of interest" description="Disordered" evidence="2">
    <location>
        <begin position="93"/>
        <end position="115"/>
    </location>
</feature>
<dbReference type="InterPro" id="IPR048944">
    <property type="entry name" value="RASSF8_RA"/>
</dbReference>
<proteinExistence type="predicted"/>
<dbReference type="Pfam" id="PF21712">
    <property type="entry name" value="RASSF8-10_RA"/>
    <property type="match status" value="1"/>
</dbReference>
<evidence type="ECO:0000256" key="1">
    <source>
        <dbReference type="SAM" id="Coils"/>
    </source>
</evidence>
<dbReference type="PANTHER" id="PTHR15286:SF6">
    <property type="entry name" value="GH01133P"/>
    <property type="match status" value="1"/>
</dbReference>
<dbReference type="Proteomes" id="UP000030742">
    <property type="component" value="Unassembled WGS sequence"/>
</dbReference>
<dbReference type="GO" id="GO:0007165">
    <property type="term" value="P:signal transduction"/>
    <property type="evidence" value="ECO:0007669"/>
    <property type="project" value="InterPro"/>
</dbReference>
<dbReference type="OrthoDB" id="10051571at2759"/>
<gene>
    <name evidence="4" type="ORF">D910_09244</name>
</gene>
<evidence type="ECO:0000256" key="2">
    <source>
        <dbReference type="SAM" id="MobiDB-lite"/>
    </source>
</evidence>
<keyword evidence="1" id="KW-0175">Coiled coil</keyword>
<dbReference type="Gene3D" id="3.10.20.90">
    <property type="entry name" value="Phosphatidylinositol 3-kinase Catalytic Subunit, Chain A, domain 1"/>
    <property type="match status" value="2"/>
</dbReference>
<feature type="compositionally biased region" description="Pro residues" evidence="2">
    <location>
        <begin position="137"/>
        <end position="152"/>
    </location>
</feature>
<feature type="coiled-coil region" evidence="1">
    <location>
        <begin position="302"/>
        <end position="336"/>
    </location>
</feature>
<evidence type="ECO:0000259" key="3">
    <source>
        <dbReference type="PROSITE" id="PS50200"/>
    </source>
</evidence>
<dbReference type="AlphaFoldDB" id="U4UP46"/>
<feature type="domain" description="Ras-associating" evidence="3">
    <location>
        <begin position="1"/>
        <end position="96"/>
    </location>
</feature>
<dbReference type="CDD" id="cd16134">
    <property type="entry name" value="RA_RASSF8"/>
    <property type="match status" value="1"/>
</dbReference>
<evidence type="ECO:0000313" key="4">
    <source>
        <dbReference type="EMBL" id="ERL91921.1"/>
    </source>
</evidence>
<accession>U4UP46</accession>
<name>U4UP46_DENPD</name>
<evidence type="ECO:0000313" key="5">
    <source>
        <dbReference type="Proteomes" id="UP000030742"/>
    </source>
</evidence>